<dbReference type="GO" id="GO:0045211">
    <property type="term" value="C:postsynaptic membrane"/>
    <property type="evidence" value="ECO:0007669"/>
    <property type="project" value="TreeGrafter"/>
</dbReference>
<dbReference type="GO" id="GO:0014069">
    <property type="term" value="C:postsynaptic density"/>
    <property type="evidence" value="ECO:0007669"/>
    <property type="project" value="TreeGrafter"/>
</dbReference>
<dbReference type="GO" id="GO:0032591">
    <property type="term" value="C:dendritic spine membrane"/>
    <property type="evidence" value="ECO:0007669"/>
    <property type="project" value="TreeGrafter"/>
</dbReference>
<reference evidence="9" key="3">
    <citation type="submission" date="2025-09" db="UniProtKB">
        <authorList>
            <consortium name="Ensembl"/>
        </authorList>
    </citation>
    <scope>IDENTIFICATION</scope>
</reference>
<evidence type="ECO:0000256" key="3">
    <source>
        <dbReference type="ARBA" id="ARBA00022989"/>
    </source>
</evidence>
<proteinExistence type="predicted"/>
<accession>A0A8I5R0J8</accession>
<keyword evidence="4 6" id="KW-0472">Membrane</keyword>
<evidence type="ECO:0000313" key="10">
    <source>
        <dbReference type="Proteomes" id="UP000028761"/>
    </source>
</evidence>
<evidence type="ECO:0000256" key="4">
    <source>
        <dbReference type="ARBA" id="ARBA00023136"/>
    </source>
</evidence>
<evidence type="ECO:0000256" key="5">
    <source>
        <dbReference type="SAM" id="MobiDB-lite"/>
    </source>
</evidence>
<protein>
    <recommendedName>
        <fullName evidence="8">Shisa N-terminal domain-containing protein</fullName>
    </recommendedName>
</protein>
<evidence type="ECO:0000256" key="7">
    <source>
        <dbReference type="SAM" id="SignalP"/>
    </source>
</evidence>
<dbReference type="Pfam" id="PF13908">
    <property type="entry name" value="Shisa_N"/>
    <property type="match status" value="1"/>
</dbReference>
<dbReference type="GO" id="GO:0048172">
    <property type="term" value="P:regulation of short-term neuronal synaptic plasticity"/>
    <property type="evidence" value="ECO:0007669"/>
    <property type="project" value="TreeGrafter"/>
</dbReference>
<reference evidence="9 10" key="1">
    <citation type="submission" date="2012-03" db="EMBL/GenBank/DDBJ databases">
        <title>Whole Genome Assembly of Papio anubis.</title>
        <authorList>
            <person name="Liu Y.L."/>
            <person name="Abraham K.A."/>
            <person name="Akbar H.A."/>
            <person name="Ali S.A."/>
            <person name="Anosike U.A."/>
            <person name="Aqrawi P.A."/>
            <person name="Arias F.A."/>
            <person name="Attaway T.A."/>
            <person name="Awwad R.A."/>
            <person name="Babu C.B."/>
            <person name="Bandaranaike D.B."/>
            <person name="Battles P.B."/>
            <person name="Bell A.B."/>
            <person name="Beltran B.B."/>
            <person name="Berhane-Mersha D.B."/>
            <person name="Bess C.B."/>
            <person name="Bickham C.B."/>
            <person name="Bolden T.B."/>
            <person name="Carter K.C."/>
            <person name="Chau D.C."/>
            <person name="Chavez A.C."/>
            <person name="Clerc-Blankenburg K.C."/>
            <person name="Coyle M.C."/>
            <person name="Dao M.D."/>
            <person name="Davila M.L.D."/>
            <person name="Davy-Carroll L.D."/>
            <person name="Denson S.D."/>
            <person name="Dinh H.D."/>
            <person name="Fernandez S.F."/>
            <person name="Fernando P.F."/>
            <person name="Forbes L.F."/>
            <person name="Francis C.F."/>
            <person name="Francisco L.F."/>
            <person name="Fu Q.F."/>
            <person name="Garcia-Iii R.G."/>
            <person name="Garrett T.G."/>
            <person name="Gross S.G."/>
            <person name="Gubbala S.G."/>
            <person name="Hirani K.H."/>
            <person name="Hogues M.H."/>
            <person name="Hollins B.H."/>
            <person name="Jackson L.J."/>
            <person name="Javaid M.J."/>
            <person name="Jhangiani S.J."/>
            <person name="Johnson A.J."/>
            <person name="Johnson B.J."/>
            <person name="Jones J.J."/>
            <person name="Joshi V.J."/>
            <person name="Kalu J.K."/>
            <person name="Khan N.K."/>
            <person name="Korchina V.K."/>
            <person name="Kovar C.K."/>
            <person name="Lago L.L."/>
            <person name="Lara F.L."/>
            <person name="Le T.-K.L."/>
            <person name="Lee S.L."/>
            <person name="Legall-Iii F.L."/>
            <person name="Lemon S.L."/>
            <person name="Liu J.L."/>
            <person name="Liu Y.-S.L."/>
            <person name="Liyanage D.L."/>
            <person name="Lopez J.L."/>
            <person name="Lorensuhewa L.L."/>
            <person name="Mata R.M."/>
            <person name="Mathew T.M."/>
            <person name="Mercado C.M."/>
            <person name="Mercado I.M."/>
            <person name="Morales K.M."/>
            <person name="Morgan M.M."/>
            <person name="Munidasa M.M."/>
            <person name="Ngo D.N."/>
            <person name="Nguyen L.N."/>
            <person name="Nguyen T.N."/>
            <person name="Nguyen N.N."/>
            <person name="Obregon M.O."/>
            <person name="Okwuonu G.O."/>
            <person name="Ongeri F.O."/>
            <person name="Onwere C.O."/>
            <person name="Osifeso I.O."/>
            <person name="Parra A.P."/>
            <person name="Patil S.P."/>
            <person name="Perez A.P."/>
            <person name="Perez Y.P."/>
            <person name="Pham C.P."/>
            <person name="Pu L.-L.P."/>
            <person name="Puazo M.P."/>
            <person name="Quiroz J.Q."/>
            <person name="Rouhana J.R."/>
            <person name="Ruiz M.R."/>
            <person name="Ruiz S.-J.R."/>
            <person name="Saada N.S."/>
            <person name="Santibanez J.S."/>
            <person name="Scheel M.S."/>
            <person name="Schneider B.S."/>
            <person name="Simmons D.S."/>
            <person name="Sisson I.S."/>
            <person name="Tang L.-Y.T."/>
            <person name="Thornton R.T."/>
            <person name="Tisius J.T."/>
            <person name="Toledanes G.T."/>
            <person name="Trejos Z.T."/>
            <person name="Usmani K.U."/>
            <person name="Varghese R.V."/>
            <person name="Vattathil S.V."/>
            <person name="Vee V.V."/>
            <person name="Walker D.W."/>
            <person name="Weissenberger G.W."/>
            <person name="White C.W."/>
            <person name="Williams A.W."/>
            <person name="Woodworth J.W."/>
            <person name="Wright R.W."/>
            <person name="Zhu Y.Z."/>
            <person name="Han Y.H."/>
            <person name="Newsham I.N."/>
            <person name="Nazareth L.N."/>
            <person name="Worley K.W."/>
            <person name="Muzny D.M."/>
            <person name="Rogers J.R."/>
            <person name="Gibbs R.G."/>
        </authorList>
    </citation>
    <scope>NUCLEOTIDE SEQUENCE [LARGE SCALE GENOMIC DNA]</scope>
</reference>
<feature type="region of interest" description="Disordered" evidence="5">
    <location>
        <begin position="205"/>
        <end position="318"/>
    </location>
</feature>
<feature type="compositionally biased region" description="Basic and acidic residues" evidence="5">
    <location>
        <begin position="266"/>
        <end position="279"/>
    </location>
</feature>
<dbReference type="Ensembl" id="ENSPANT00000065021.1">
    <property type="protein sequence ID" value="ENSPANP00000053053.1"/>
    <property type="gene ID" value="ENSPANG00000000730.3"/>
</dbReference>
<evidence type="ECO:0000256" key="2">
    <source>
        <dbReference type="ARBA" id="ARBA00022692"/>
    </source>
</evidence>
<dbReference type="AlphaFoldDB" id="A0A8I5R0J8"/>
<keyword evidence="10" id="KW-1185">Reference proteome</keyword>
<feature type="compositionally biased region" description="Basic and acidic residues" evidence="5">
    <location>
        <begin position="123"/>
        <end position="136"/>
    </location>
</feature>
<organism evidence="9 10">
    <name type="scientific">Papio anubis</name>
    <name type="common">Olive baboon</name>
    <dbReference type="NCBI Taxonomy" id="9555"/>
    <lineage>
        <taxon>Eukaryota</taxon>
        <taxon>Metazoa</taxon>
        <taxon>Chordata</taxon>
        <taxon>Craniata</taxon>
        <taxon>Vertebrata</taxon>
        <taxon>Euteleostomi</taxon>
        <taxon>Mammalia</taxon>
        <taxon>Eutheria</taxon>
        <taxon>Euarchontoglires</taxon>
        <taxon>Primates</taxon>
        <taxon>Haplorrhini</taxon>
        <taxon>Catarrhini</taxon>
        <taxon>Cercopithecidae</taxon>
        <taxon>Cercopithecinae</taxon>
        <taxon>Papio</taxon>
    </lineage>
</organism>
<dbReference type="InterPro" id="IPR053891">
    <property type="entry name" value="Shisa_N"/>
</dbReference>
<dbReference type="GO" id="GO:0032281">
    <property type="term" value="C:AMPA glutamate receptor complex"/>
    <property type="evidence" value="ECO:0007669"/>
    <property type="project" value="TreeGrafter"/>
</dbReference>
<evidence type="ECO:0000259" key="8">
    <source>
        <dbReference type="Pfam" id="PF13908"/>
    </source>
</evidence>
<dbReference type="GeneTree" id="ENSGT00940000163233"/>
<keyword evidence="7" id="KW-0732">Signal</keyword>
<feature type="region of interest" description="Disordered" evidence="5">
    <location>
        <begin position="117"/>
        <end position="136"/>
    </location>
</feature>
<reference evidence="9" key="2">
    <citation type="submission" date="2025-08" db="UniProtKB">
        <authorList>
            <consortium name="Ensembl"/>
        </authorList>
    </citation>
    <scope>IDENTIFICATION</scope>
</reference>
<feature type="chain" id="PRO_5035244712" description="Shisa N-terminal domain-containing protein" evidence="7">
    <location>
        <begin position="39"/>
        <end position="688"/>
    </location>
</feature>
<evidence type="ECO:0000256" key="6">
    <source>
        <dbReference type="SAM" id="Phobius"/>
    </source>
</evidence>
<dbReference type="InterPro" id="IPR026910">
    <property type="entry name" value="Shisa"/>
</dbReference>
<feature type="region of interest" description="Disordered" evidence="5">
    <location>
        <begin position="503"/>
        <end position="576"/>
    </location>
</feature>
<feature type="compositionally biased region" description="Low complexity" evidence="5">
    <location>
        <begin position="373"/>
        <end position="412"/>
    </location>
</feature>
<feature type="transmembrane region" description="Helical" evidence="6">
    <location>
        <begin position="141"/>
        <end position="163"/>
    </location>
</feature>
<feature type="signal peptide" evidence="7">
    <location>
        <begin position="1"/>
        <end position="38"/>
    </location>
</feature>
<dbReference type="PANTHER" id="PTHR31774:SF14">
    <property type="entry name" value="PROTEIN SHISA-8"/>
    <property type="match status" value="1"/>
</dbReference>
<feature type="region of interest" description="Disordered" evidence="5">
    <location>
        <begin position="373"/>
        <end position="473"/>
    </location>
</feature>
<comment type="subcellular location">
    <subcellularLocation>
        <location evidence="1">Membrane</location>
    </subcellularLocation>
</comment>
<dbReference type="PANTHER" id="PTHR31774">
    <property type="entry name" value="PROTEIN SHISA-9-RELATED"/>
    <property type="match status" value="1"/>
</dbReference>
<name>A0A8I5R0J8_PAPAN</name>
<evidence type="ECO:0000256" key="1">
    <source>
        <dbReference type="ARBA" id="ARBA00004370"/>
    </source>
</evidence>
<feature type="domain" description="Shisa N-terminal" evidence="8">
    <location>
        <begin position="57"/>
        <end position="108"/>
    </location>
</feature>
<evidence type="ECO:0000313" key="9">
    <source>
        <dbReference type="Ensembl" id="ENSPANP00000053053.1"/>
    </source>
</evidence>
<feature type="compositionally biased region" description="Low complexity" evidence="5">
    <location>
        <begin position="457"/>
        <end position="473"/>
    </location>
</feature>
<keyword evidence="2 6" id="KW-0812">Transmembrane</keyword>
<sequence length="688" mass="70535">MARAGARGLLGGRRPPGLRLALALRLALLLARPPSGRAGAPEAQGPATPGTTAPAGGDRCRGYYDVMGQWDPPFNCSSGAYSFCCGTCGYRFCCHDGPRRLDQSRCSNYDTPAWVQTGRPPARARDTAAPRDPGRERSHTAVYAVCGVAALLVLAGIGARLGLERAHSPRARRTVTRALTELLKQPGPQEPLPPSLGPPLGGCVQVPMGDGLPRGSPHNSSGPRTPRLARASPPGEPFMRVAPPGLAAAAAARDSEPGPVPGAGGCREDRLGSQPRRENGPPGSHRTASGRGLRRGDSEGGVTRGIGPSRVSLLAPDKKRLNKAPLGSAALGPPRGPRLQGGCSLTLQPDYAKYATFKAAALKAAGEWRVRAAPGHPGALAPGLRGAGPQLPAPNSQFRAPAARPIGSRAPAGPAPGPVSSQDPLSGPELGCSARHDSSLPCPRRGRPAGLLPAFSRPRAVPAATPGGGPASRPGLACAPGRLPLGPTGLRAPCCAGPLCRLDRRSPGPDRPAPPPDGSGLPGTSAARSRGPAPVQRGEDARDLQPAPPRPLPQRGPRVPVPKDQQQDRGHRVRQGRGPLEAWAGALVCPLEPQATGRGAPALRSALVCLNGTGVLEPAGSGFVLYICPFLWFLPLRIKTPQRGCEAALVIDWTDGSAGRGHTSAKGGGLLQCAGWSQGEVAGEGGQG</sequence>
<keyword evidence="3 6" id="KW-1133">Transmembrane helix</keyword>
<dbReference type="Proteomes" id="UP000028761">
    <property type="component" value="Chromosome 16"/>
</dbReference>